<comment type="subcellular location">
    <subcellularLocation>
        <location evidence="1">Membrane</location>
        <topology evidence="1">Multi-pass membrane protein</topology>
    </subcellularLocation>
</comment>
<keyword evidence="8" id="KW-1185">Reference proteome</keyword>
<protein>
    <submittedName>
        <fullName evidence="7">Bax inhibitor 1</fullName>
    </submittedName>
</protein>
<reference evidence="7" key="1">
    <citation type="submission" date="2022-07" db="EMBL/GenBank/DDBJ databases">
        <title>Phylogenomic reconstructions and comparative analyses of Kickxellomycotina fungi.</title>
        <authorList>
            <person name="Reynolds N.K."/>
            <person name="Stajich J.E."/>
            <person name="Barry K."/>
            <person name="Grigoriev I.V."/>
            <person name="Crous P."/>
            <person name="Smith M.E."/>
        </authorList>
    </citation>
    <scope>NUCLEOTIDE SEQUENCE</scope>
    <source>
        <strain evidence="7">BCRC 34381</strain>
    </source>
</reference>
<gene>
    <name evidence="7" type="primary">TMBIM6</name>
    <name evidence="7" type="ORF">LPJ61_003197</name>
</gene>
<sequence>MKRATPPEKSTPLESFSQTAQLTPRSQRQIVDVYLTLASTAASAVGGHITVERLPFIEDWSILLVLGAFVLGAAVFLSPATEQNLPRRRTMLWGVGWVSGILMHSAVAPLMYYGQADIVYMALGIAIALFASFAVAVMTSSRSQVIYATGAAAFAISSLSWIGLLGLIFPSRILWDTSLLVGLAVPGVSAVVHTRNMLDEAASGVDIDPVTYALRFFGNLVNMFAHLLALLRNNRERDEEDSR</sequence>
<keyword evidence="4 6" id="KW-1133">Transmembrane helix</keyword>
<evidence type="ECO:0000256" key="6">
    <source>
        <dbReference type="RuleBase" id="RU004379"/>
    </source>
</evidence>
<feature type="transmembrane region" description="Helical" evidence="6">
    <location>
        <begin position="145"/>
        <end position="169"/>
    </location>
</feature>
<dbReference type="GO" id="GO:0016020">
    <property type="term" value="C:membrane"/>
    <property type="evidence" value="ECO:0007669"/>
    <property type="project" value="UniProtKB-SubCell"/>
</dbReference>
<dbReference type="AlphaFoldDB" id="A0A9W7YCL9"/>
<dbReference type="Proteomes" id="UP001143981">
    <property type="component" value="Unassembled WGS sequence"/>
</dbReference>
<feature type="transmembrane region" description="Helical" evidence="6">
    <location>
        <begin position="118"/>
        <end position="138"/>
    </location>
</feature>
<name>A0A9W7YCL9_9FUNG</name>
<dbReference type="PANTHER" id="PTHR23291">
    <property type="entry name" value="BAX INHIBITOR-RELATED"/>
    <property type="match status" value="1"/>
</dbReference>
<keyword evidence="5 6" id="KW-0472">Membrane</keyword>
<feature type="transmembrane region" description="Helical" evidence="6">
    <location>
        <begin position="60"/>
        <end position="80"/>
    </location>
</feature>
<dbReference type="InterPro" id="IPR006214">
    <property type="entry name" value="Bax_inhibitor_1-related"/>
</dbReference>
<feature type="non-terminal residue" evidence="7">
    <location>
        <position position="243"/>
    </location>
</feature>
<evidence type="ECO:0000256" key="5">
    <source>
        <dbReference type="ARBA" id="ARBA00023136"/>
    </source>
</evidence>
<dbReference type="OrthoDB" id="1277691at2759"/>
<evidence type="ECO:0000256" key="4">
    <source>
        <dbReference type="ARBA" id="ARBA00022989"/>
    </source>
</evidence>
<comment type="caution">
    <text evidence="7">The sequence shown here is derived from an EMBL/GenBank/DDBJ whole genome shotgun (WGS) entry which is preliminary data.</text>
</comment>
<accession>A0A9W7YCL9</accession>
<evidence type="ECO:0000313" key="8">
    <source>
        <dbReference type="Proteomes" id="UP001143981"/>
    </source>
</evidence>
<feature type="transmembrane region" description="Helical" evidence="6">
    <location>
        <begin position="92"/>
        <end position="112"/>
    </location>
</feature>
<evidence type="ECO:0000256" key="3">
    <source>
        <dbReference type="ARBA" id="ARBA00022692"/>
    </source>
</evidence>
<evidence type="ECO:0000256" key="2">
    <source>
        <dbReference type="ARBA" id="ARBA00010350"/>
    </source>
</evidence>
<dbReference type="PANTHER" id="PTHR23291:SF32">
    <property type="entry name" value="BAX INHIBITOR 1"/>
    <property type="match status" value="1"/>
</dbReference>
<evidence type="ECO:0000256" key="1">
    <source>
        <dbReference type="ARBA" id="ARBA00004141"/>
    </source>
</evidence>
<evidence type="ECO:0000313" key="7">
    <source>
        <dbReference type="EMBL" id="KAJ1730108.1"/>
    </source>
</evidence>
<organism evidence="7 8">
    <name type="scientific">Coemansia biformis</name>
    <dbReference type="NCBI Taxonomy" id="1286918"/>
    <lineage>
        <taxon>Eukaryota</taxon>
        <taxon>Fungi</taxon>
        <taxon>Fungi incertae sedis</taxon>
        <taxon>Zoopagomycota</taxon>
        <taxon>Kickxellomycotina</taxon>
        <taxon>Kickxellomycetes</taxon>
        <taxon>Kickxellales</taxon>
        <taxon>Kickxellaceae</taxon>
        <taxon>Coemansia</taxon>
    </lineage>
</organism>
<dbReference type="Pfam" id="PF01027">
    <property type="entry name" value="Bax1-I"/>
    <property type="match status" value="1"/>
</dbReference>
<comment type="similarity">
    <text evidence="2 6">Belongs to the BI1 family.</text>
</comment>
<keyword evidence="3 6" id="KW-0812">Transmembrane</keyword>
<proteinExistence type="inferred from homology"/>
<dbReference type="EMBL" id="JANBOI010000501">
    <property type="protein sequence ID" value="KAJ1730108.1"/>
    <property type="molecule type" value="Genomic_DNA"/>
</dbReference>
<comment type="caution">
    <text evidence="6">Lacks conserved residue(s) required for the propagation of feature annotation.</text>
</comment>